<evidence type="ECO:0000259" key="8">
    <source>
        <dbReference type="PROSITE" id="PS50275"/>
    </source>
</evidence>
<evidence type="ECO:0000256" key="7">
    <source>
        <dbReference type="SAM" id="MobiDB-lite"/>
    </source>
</evidence>
<keyword evidence="9" id="KW-1185">Reference proteome</keyword>
<dbReference type="WBParaSite" id="MhA1_Contig455.frz3.gene8">
    <property type="protein sequence ID" value="MhA1_Contig455.frz3.gene8"/>
    <property type="gene ID" value="MhA1_Contig455.frz3.gene8"/>
</dbReference>
<reference evidence="10" key="1">
    <citation type="submission" date="2016-11" db="UniProtKB">
        <authorList>
            <consortium name="WormBaseParasite"/>
        </authorList>
    </citation>
    <scope>IDENTIFICATION</scope>
</reference>
<protein>
    <recommendedName>
        <fullName evidence="4">Phosphatidylinositol-3-phosphatase SAC1</fullName>
        <ecNumber evidence="1">3.1.3.64</ecNumber>
    </recommendedName>
    <alternativeName>
        <fullName evidence="6">Phosphatidylinositol-4-phosphate phosphatase</fullName>
    </alternativeName>
    <alternativeName>
        <fullName evidence="5">Suppressor of actin mutations 1-like protein</fullName>
    </alternativeName>
</protein>
<dbReference type="PANTHER" id="PTHR45662:SF2">
    <property type="entry name" value="PHOSPHATIDYLINOSITOL-3-PHOSPHATASE SAC1"/>
    <property type="match status" value="1"/>
</dbReference>
<evidence type="ECO:0000256" key="2">
    <source>
        <dbReference type="ARBA" id="ARBA00036631"/>
    </source>
</evidence>
<feature type="compositionally biased region" description="Basic residues" evidence="7">
    <location>
        <begin position="518"/>
        <end position="530"/>
    </location>
</feature>
<dbReference type="Pfam" id="PF02383">
    <property type="entry name" value="Syja_N"/>
    <property type="match status" value="1"/>
</dbReference>
<evidence type="ECO:0000313" key="9">
    <source>
        <dbReference type="Proteomes" id="UP000095281"/>
    </source>
</evidence>
<evidence type="ECO:0000256" key="1">
    <source>
        <dbReference type="ARBA" id="ARBA00013038"/>
    </source>
</evidence>
<evidence type="ECO:0000256" key="5">
    <source>
        <dbReference type="ARBA" id="ARBA00041396"/>
    </source>
</evidence>
<accession>A0A1I8BRV3</accession>
<dbReference type="GO" id="GO:0005783">
    <property type="term" value="C:endoplasmic reticulum"/>
    <property type="evidence" value="ECO:0007669"/>
    <property type="project" value="TreeGrafter"/>
</dbReference>
<proteinExistence type="predicted"/>
<sequence>MDKISIGHTPGQFNLYHFPDKFVVEPVLGDESLEIDRYSNEVNLKISIRQSSQAIKVERINGLIGIIELVSCPYLIFIKSATSVGMFNDAEIFRVIEADLVSFKSSDLHLSERERRINQNFVEMLKHVLSTDSFYYSIGMDISHSFQWLSENASPELHLLPLLQRIDKRFVWNAKLSEKFNSVEFSKFIQPLIHGFVGIRHCRVNNLSFNLALISRRSVYRPGVRFHTRGADSEGNCANFVETEQLVEFDVGKSSNSSKNVATSRHIASFIQIRGSIPIYWTQKPNLKWQPTPSLKSSSDEQFNCFKQHLNNLLEYYGRDALTGNPRKILLLSLLNQYGREKNIGSQFRSVVEKIKIPSVKYIAFDFHRHCQSLNWKRLSYLKEEIIPDIRQFGCLDRTNVVQALIGIESLRFQLQYFGILNESVFNLDAWPEFVYIFKNLWADNGDICSKQYAGTGALKPTERSTSRGRPSKRSARSTSASRKVKPQKFSPQQQKKPSPPSSLRKSKSPQKSIPKEKARKTRSSSRTRKISTAPPAVSARKKKEKAGSRPSSPQSYTTTIKTTTLTATRGPPRPATASPLPYTNALRGSLSPPTLRSRTSAAITSNQRGITHSPSQPRKTLKRKLSHFEQIKNSAFSRQLGKFGNSIKKVLIFF</sequence>
<dbReference type="OMA" id="QHFITSI"/>
<dbReference type="Proteomes" id="UP000095281">
    <property type="component" value="Unplaced"/>
</dbReference>
<evidence type="ECO:0000256" key="4">
    <source>
        <dbReference type="ARBA" id="ARBA00040795"/>
    </source>
</evidence>
<evidence type="ECO:0000256" key="3">
    <source>
        <dbReference type="ARBA" id="ARBA00036807"/>
    </source>
</evidence>
<comment type="catalytic activity">
    <reaction evidence="2">
        <text>a 1,2-diacyl-sn-glycero-3-phospho-(1D-myo-inositol-3-phosphate) + H2O = a 1,2-diacyl-sn-glycero-3-phospho-(1D-myo-inositol) + phosphate</text>
        <dbReference type="Rhea" id="RHEA:12316"/>
        <dbReference type="ChEBI" id="CHEBI:15377"/>
        <dbReference type="ChEBI" id="CHEBI:43474"/>
        <dbReference type="ChEBI" id="CHEBI:57880"/>
        <dbReference type="ChEBI" id="CHEBI:58088"/>
        <dbReference type="EC" id="3.1.3.64"/>
    </reaction>
    <physiologicalReaction direction="left-to-right" evidence="2">
        <dbReference type="Rhea" id="RHEA:12317"/>
    </physiologicalReaction>
</comment>
<comment type="catalytic activity">
    <reaction evidence="3">
        <text>a 1,2-diacyl-sn-glycero-3-phospho-(1D-myo-inositol 4-phosphate) + H2O = a 1,2-diacyl-sn-glycero-3-phospho-(1D-myo-inositol) + phosphate</text>
        <dbReference type="Rhea" id="RHEA:55652"/>
        <dbReference type="ChEBI" id="CHEBI:15377"/>
        <dbReference type="ChEBI" id="CHEBI:43474"/>
        <dbReference type="ChEBI" id="CHEBI:57880"/>
        <dbReference type="ChEBI" id="CHEBI:58178"/>
    </reaction>
    <physiologicalReaction direction="left-to-right" evidence="3">
        <dbReference type="Rhea" id="RHEA:55653"/>
    </physiologicalReaction>
</comment>
<feature type="domain" description="SAC" evidence="8">
    <location>
        <begin position="125"/>
        <end position="455"/>
    </location>
</feature>
<dbReference type="EC" id="3.1.3.64" evidence="1"/>
<feature type="compositionally biased region" description="Low complexity" evidence="7">
    <location>
        <begin position="558"/>
        <end position="569"/>
    </location>
</feature>
<dbReference type="PANTHER" id="PTHR45662">
    <property type="entry name" value="PHOSPHATIDYLINOSITIDE PHOSPHATASE SAC1"/>
    <property type="match status" value="1"/>
</dbReference>
<dbReference type="GO" id="GO:0004438">
    <property type="term" value="F:phosphatidylinositol-3-phosphate phosphatase activity"/>
    <property type="evidence" value="ECO:0007669"/>
    <property type="project" value="UniProtKB-EC"/>
</dbReference>
<evidence type="ECO:0000313" key="10">
    <source>
        <dbReference type="WBParaSite" id="MhA1_Contig455.frz3.gene8"/>
    </source>
</evidence>
<dbReference type="GO" id="GO:0043812">
    <property type="term" value="F:phosphatidylinositol-4-phosphate phosphatase activity"/>
    <property type="evidence" value="ECO:0007669"/>
    <property type="project" value="TreeGrafter"/>
</dbReference>
<dbReference type="InterPro" id="IPR002013">
    <property type="entry name" value="SAC_dom"/>
</dbReference>
<name>A0A1I8BRV3_MELHA</name>
<feature type="compositionally biased region" description="Low complexity" evidence="7">
    <location>
        <begin position="477"/>
        <end position="497"/>
    </location>
</feature>
<dbReference type="PROSITE" id="PS50275">
    <property type="entry name" value="SAC"/>
    <property type="match status" value="1"/>
</dbReference>
<dbReference type="GO" id="GO:0046856">
    <property type="term" value="P:phosphatidylinositol dephosphorylation"/>
    <property type="evidence" value="ECO:0007669"/>
    <property type="project" value="TreeGrafter"/>
</dbReference>
<organism evidence="9 10">
    <name type="scientific">Meloidogyne hapla</name>
    <name type="common">Root-knot nematode worm</name>
    <dbReference type="NCBI Taxonomy" id="6305"/>
    <lineage>
        <taxon>Eukaryota</taxon>
        <taxon>Metazoa</taxon>
        <taxon>Ecdysozoa</taxon>
        <taxon>Nematoda</taxon>
        <taxon>Chromadorea</taxon>
        <taxon>Rhabditida</taxon>
        <taxon>Tylenchina</taxon>
        <taxon>Tylenchomorpha</taxon>
        <taxon>Tylenchoidea</taxon>
        <taxon>Meloidogynidae</taxon>
        <taxon>Meloidogyninae</taxon>
        <taxon>Meloidogyne</taxon>
    </lineage>
</organism>
<feature type="region of interest" description="Disordered" evidence="7">
    <location>
        <begin position="458"/>
        <end position="597"/>
    </location>
</feature>
<evidence type="ECO:0000256" key="6">
    <source>
        <dbReference type="ARBA" id="ARBA00041911"/>
    </source>
</evidence>
<dbReference type="AlphaFoldDB" id="A0A1I8BRV3"/>